<name>A0A139HAY8_9PEZI</name>
<protein>
    <submittedName>
        <fullName evidence="1">Uncharacterized protein</fullName>
    </submittedName>
</protein>
<dbReference type="OrthoDB" id="6608471at2759"/>
<accession>A0A139HAY8</accession>
<evidence type="ECO:0000313" key="1">
    <source>
        <dbReference type="EMBL" id="KXS99605.1"/>
    </source>
</evidence>
<dbReference type="EMBL" id="LFZO01000704">
    <property type="protein sequence ID" value="KXS99605.1"/>
    <property type="molecule type" value="Genomic_DNA"/>
</dbReference>
<comment type="caution">
    <text evidence="1">The sequence shown here is derived from an EMBL/GenBank/DDBJ whole genome shotgun (WGS) entry which is preliminary data.</text>
</comment>
<evidence type="ECO:0000313" key="2">
    <source>
        <dbReference type="Proteomes" id="UP000073492"/>
    </source>
</evidence>
<proteinExistence type="predicted"/>
<dbReference type="Proteomes" id="UP000073492">
    <property type="component" value="Unassembled WGS sequence"/>
</dbReference>
<organism evidence="1 2">
    <name type="scientific">Pseudocercospora musae</name>
    <dbReference type="NCBI Taxonomy" id="113226"/>
    <lineage>
        <taxon>Eukaryota</taxon>
        <taxon>Fungi</taxon>
        <taxon>Dikarya</taxon>
        <taxon>Ascomycota</taxon>
        <taxon>Pezizomycotina</taxon>
        <taxon>Dothideomycetes</taxon>
        <taxon>Dothideomycetidae</taxon>
        <taxon>Mycosphaerellales</taxon>
        <taxon>Mycosphaerellaceae</taxon>
        <taxon>Pseudocercospora</taxon>
    </lineage>
</organism>
<gene>
    <name evidence="1" type="ORF">AC579_1221</name>
</gene>
<sequence length="182" mass="20310">MQSALILTRDALNWLQRGLGLRESHRGSQSTAASTRIDVAQFPPYSFEEDVTFLAVDTTVSADGTRVKHVEVGVATLDTARLTDQELPHNHDGGHWAEQIEFTTLISHPIATSYACDLEVRPHIGHGLHRKNLALWLRRLCAITVNLRVLDKPDFKDDYNDLLVHLISATPRSQGDQRLAKG</sequence>
<dbReference type="AlphaFoldDB" id="A0A139HAY8"/>
<reference evidence="1 2" key="1">
    <citation type="submission" date="2015-07" db="EMBL/GenBank/DDBJ databases">
        <title>Comparative genomics of the Sigatoka disease complex on banana suggests a link between parallel evolutionary changes in Pseudocercospora fijiensis and Pseudocercospora eumusae and increased virulence on the banana host.</title>
        <authorList>
            <person name="Chang T.-C."/>
            <person name="Salvucci A."/>
            <person name="Crous P.W."/>
            <person name="Stergiopoulos I."/>
        </authorList>
    </citation>
    <scope>NUCLEOTIDE SEQUENCE [LARGE SCALE GENOMIC DNA]</scope>
    <source>
        <strain evidence="1 2">CBS 116634</strain>
    </source>
</reference>
<keyword evidence="2" id="KW-1185">Reference proteome</keyword>